<evidence type="ECO:0000313" key="2">
    <source>
        <dbReference type="Proteomes" id="UP000293369"/>
    </source>
</evidence>
<evidence type="ECO:0000313" key="1">
    <source>
        <dbReference type="EMBL" id="RZI32656.1"/>
    </source>
</evidence>
<dbReference type="EMBL" id="SGFE01000009">
    <property type="protein sequence ID" value="RZI32656.1"/>
    <property type="molecule type" value="Genomic_DNA"/>
</dbReference>
<organism evidence="1 2">
    <name type="scientific">Pseudomonas orientalis</name>
    <dbReference type="NCBI Taxonomy" id="76758"/>
    <lineage>
        <taxon>Bacteria</taxon>
        <taxon>Pseudomonadati</taxon>
        <taxon>Pseudomonadota</taxon>
        <taxon>Gammaproteobacteria</taxon>
        <taxon>Pseudomonadales</taxon>
        <taxon>Pseudomonadaceae</taxon>
        <taxon>Pseudomonas</taxon>
    </lineage>
</organism>
<protein>
    <submittedName>
        <fullName evidence="1">Uncharacterized protein</fullName>
    </submittedName>
</protein>
<dbReference type="Proteomes" id="UP000293369">
    <property type="component" value="Unassembled WGS sequence"/>
</dbReference>
<name>A0A4Q7D1P1_9PSED</name>
<reference evidence="1 2" key="1">
    <citation type="submission" date="2019-02" db="EMBL/GenBank/DDBJ databases">
        <title>Pseudomonas spp from wheat grain.</title>
        <authorList>
            <person name="Cho G.-S."/>
            <person name="Franz C.M.A.P."/>
        </authorList>
    </citation>
    <scope>NUCLEOTIDE SEQUENCE [LARGE SCALE GENOMIC DNA]</scope>
    <source>
        <strain evidence="1 2">133NRW</strain>
    </source>
</reference>
<gene>
    <name evidence="1" type="ORF">EUX57_06170</name>
</gene>
<dbReference type="AlphaFoldDB" id="A0A4Q7D1P1"/>
<comment type="caution">
    <text evidence="1">The sequence shown here is derived from an EMBL/GenBank/DDBJ whole genome shotgun (WGS) entry which is preliminary data.</text>
</comment>
<sequence length="65" mass="6940">MTFGKPNVTSADGRRELAREKRKSAAVILDKRGALGFFASKLAPTVSGGGQAASILLRFCSTRDR</sequence>
<proteinExistence type="predicted"/>
<accession>A0A4Q7D1P1</accession>